<dbReference type="VEuPathDB" id="TriTrypDB:BSAL_33230"/>
<organism evidence="3 4">
    <name type="scientific">Bodo saltans</name>
    <name type="common">Flagellated protozoan</name>
    <dbReference type="NCBI Taxonomy" id="75058"/>
    <lineage>
        <taxon>Eukaryota</taxon>
        <taxon>Discoba</taxon>
        <taxon>Euglenozoa</taxon>
        <taxon>Kinetoplastea</taxon>
        <taxon>Metakinetoplastina</taxon>
        <taxon>Eubodonida</taxon>
        <taxon>Bodonidae</taxon>
        <taxon>Bodo</taxon>
    </lineage>
</organism>
<evidence type="ECO:0000256" key="1">
    <source>
        <dbReference type="SAM" id="Coils"/>
    </source>
</evidence>
<reference evidence="4" key="1">
    <citation type="submission" date="2015-09" db="EMBL/GenBank/DDBJ databases">
        <authorList>
            <consortium name="Pathogen Informatics"/>
        </authorList>
    </citation>
    <scope>NUCLEOTIDE SEQUENCE [LARGE SCALE GENOMIC DNA]</scope>
    <source>
        <strain evidence="4">Lake Konstanz</strain>
    </source>
</reference>
<feature type="region of interest" description="Disordered" evidence="2">
    <location>
        <begin position="529"/>
        <end position="548"/>
    </location>
</feature>
<feature type="coiled-coil region" evidence="1">
    <location>
        <begin position="28"/>
        <end position="55"/>
    </location>
</feature>
<feature type="compositionally biased region" description="Low complexity" evidence="2">
    <location>
        <begin position="860"/>
        <end position="881"/>
    </location>
</feature>
<name>A0A0S4JMN8_BODSA</name>
<evidence type="ECO:0000313" key="3">
    <source>
        <dbReference type="EMBL" id="CUG91668.1"/>
    </source>
</evidence>
<protein>
    <submittedName>
        <fullName evidence="3">Uncharacterized protein</fullName>
    </submittedName>
</protein>
<feature type="compositionally biased region" description="Low complexity" evidence="2">
    <location>
        <begin position="1017"/>
        <end position="1033"/>
    </location>
</feature>
<keyword evidence="1" id="KW-0175">Coiled coil</keyword>
<sequence length="1459" mass="159625">MAENEEYFGTFQPPPKDLAAEMAAAKIKRSNQRQRNKLEKRRQSLLLNLKSATVADGADLSLVPDEVEKMNRANDKSGNNVGALGRKISIGLPSRVGRLGENEVGVGGDTENGGGRLQRVASKVIKNAATKAVDQTNKVMNPAKPSLADVARMYLQDVGEDVTGRALNAKETEFVREGHGVGTSVTKVQEMFRDVDGTIKRRLQMIENRRQKAKESMNVMEAEHVTYSEYQKYMRKRGFLQDDREDVPEGNLIPILAVLQGQAESIGFMKAQRKLVRIGDFVVEIDPNDPLFARYDNDVDAKAEEEKRRNFQLYKGGKFKDADVQTEDRDDDATDAEIAFVYRRLDECQNVIEVMDKSKLDAELFVETALSRIVNLRASASKMYDTLETGQSTLMRLTAEAMAQNERLWKKLEAAAQEGAEGRAKKSLQRTFTQQIERLTNLNQSLKLRIEDMESASMQLCQDYHHQDAVHDQKMDDLRKQVIHRAVKDELNKLTKRIEKSSAEDAGGPAMRKTKSKFEDKVENLTHLAANPPSKAKKQDLHASPTGSPPVTSLAYQLIFPPGMLPSLNSSMESAFASLDEIARQTQRQVFDMMMNPHQTAVVVQRVQEISELTDELRNATQGVCNEFMDLTIDTVTKLQEERERTVRKLEARLATQHAEHVAEMAKQEEELTKKFQQRLGAAMPVETFEREKAKAVNKEKDRVLSLLGKEIPFPQVSIPALSSTFPVPKIFHTTHPSQLKLIHPQDLLHAAGSYFSEMVMEMCMLCTQTNQKTPPRLAEAGVALRWIKLAQEKATTFEGLIDGVALKMPEADGAARALRPIKEGEGSSSRGPPMTEAQSIALVQRWWEEAGGDEVAPASPSRESPNHNSSNSPTPGSSNAALSSQFAAALKKAAAILTPTEHFSNANLAIRNQISELRRAADHVISATMEAGKKHADSLRAAGILPPKVSPEALAASVKLMGGAGASGAGDDDSAGLAASARSGCGKVSSPRKGNKGKDASNSPTRTGNASDNAVGGASSRSGGNQSSNSGNRKVSLISPGGDDDDDDAANDAGGYAGGGGILRAGSSFSVSTNIPMQRFRSGVAITTADRATSPMQKFKRYDKQANLLGLPTLVDADDNNSRNNGGFGNNRALRQETKELIEQRAAVKAREEMSTTLRTQYLEMHAAIDYLRISFMHAFNESDKGKNEGDDDEEDHRQPSLYSAPSMANITAIAGDVSRLFALQIRSDREILDKITSMVLFSADEGPLDRARSRYRAKAPQLGVKSRVHMFLGSGVDKGVMCDLIVGNEAVMASAEALQYAVQHDMRVLSTKRRLLQHPERDRLKFEVDDSVCPPVRAHSSMDAMGTAAKTLPPITMSPTPSTKSKDAGAATPKPWLGGGEDDEEGLISVRRLDRATQKRTLRGTAVSTITTPPPQRKPVSTSWGGYASDKGLVSYASPAEAAYSRGKKLENEWAMM</sequence>
<feature type="compositionally biased region" description="Low complexity" evidence="2">
    <location>
        <begin position="976"/>
        <end position="985"/>
    </location>
</feature>
<feature type="region of interest" description="Disordered" evidence="2">
    <location>
        <begin position="1353"/>
        <end position="1385"/>
    </location>
</feature>
<feature type="region of interest" description="Disordered" evidence="2">
    <location>
        <begin position="965"/>
        <end position="1054"/>
    </location>
</feature>
<feature type="region of interest" description="Disordered" evidence="2">
    <location>
        <begin position="1184"/>
        <end position="1204"/>
    </location>
</feature>
<keyword evidence="4" id="KW-1185">Reference proteome</keyword>
<evidence type="ECO:0000313" key="4">
    <source>
        <dbReference type="Proteomes" id="UP000051952"/>
    </source>
</evidence>
<dbReference type="EMBL" id="CYKH01001951">
    <property type="protein sequence ID" value="CUG91668.1"/>
    <property type="molecule type" value="Genomic_DNA"/>
</dbReference>
<dbReference type="Proteomes" id="UP000051952">
    <property type="component" value="Unassembled WGS sequence"/>
</dbReference>
<accession>A0A0S4JMN8</accession>
<proteinExistence type="predicted"/>
<evidence type="ECO:0000256" key="2">
    <source>
        <dbReference type="SAM" id="MobiDB-lite"/>
    </source>
</evidence>
<feature type="region of interest" description="Disordered" evidence="2">
    <location>
        <begin position="852"/>
        <end position="881"/>
    </location>
</feature>
<feature type="compositionally biased region" description="Polar residues" evidence="2">
    <location>
        <begin position="1001"/>
        <end position="1013"/>
    </location>
</feature>
<gene>
    <name evidence="3" type="ORF">BSAL_33230</name>
</gene>